<dbReference type="PANTHER" id="PTHR11079">
    <property type="entry name" value="CYTOSINE DEAMINASE FAMILY MEMBER"/>
    <property type="match status" value="1"/>
</dbReference>
<dbReference type="GO" id="GO:0008270">
    <property type="term" value="F:zinc ion binding"/>
    <property type="evidence" value="ECO:0007669"/>
    <property type="project" value="InterPro"/>
</dbReference>
<dbReference type="InterPro" id="IPR016193">
    <property type="entry name" value="Cytidine_deaminase-like"/>
</dbReference>
<evidence type="ECO:0000256" key="4">
    <source>
        <dbReference type="ARBA" id="ARBA00022619"/>
    </source>
</evidence>
<comment type="caution">
    <text evidence="9">The sequence shown here is derived from an EMBL/GenBank/DDBJ whole genome shotgun (WGS) entry which is preliminary data.</text>
</comment>
<dbReference type="GO" id="GO:0016491">
    <property type="term" value="F:oxidoreductase activity"/>
    <property type="evidence" value="ECO:0007669"/>
    <property type="project" value="UniProtKB-KW"/>
</dbReference>
<dbReference type="InterPro" id="IPR002125">
    <property type="entry name" value="CMP_dCMP_dom"/>
</dbReference>
<dbReference type="InterPro" id="IPR004794">
    <property type="entry name" value="Eubact_RibD"/>
</dbReference>
<evidence type="ECO:0000313" key="9">
    <source>
        <dbReference type="EMBL" id="MBA0087411.1"/>
    </source>
</evidence>
<dbReference type="PANTHER" id="PTHR11079:SF162">
    <property type="entry name" value="RIBOFLAVIN BIOSYNTHESIS PROTEIN PYRD, CHLOROPLASTIC"/>
    <property type="match status" value="1"/>
</dbReference>
<comment type="cofactor">
    <cofactor evidence="1">
        <name>Zn(2+)</name>
        <dbReference type="ChEBI" id="CHEBI:29105"/>
    </cofactor>
</comment>
<dbReference type="Proteomes" id="UP000567293">
    <property type="component" value="Unassembled WGS sequence"/>
</dbReference>
<evidence type="ECO:0000256" key="6">
    <source>
        <dbReference type="ARBA" id="ARBA00022801"/>
    </source>
</evidence>
<protein>
    <recommendedName>
        <fullName evidence="3">diaminohydroxyphosphoribosylaminopyrimidine deaminase</fullName>
        <ecNumber evidence="3">3.5.4.26</ecNumber>
    </recommendedName>
</protein>
<dbReference type="PROSITE" id="PS00903">
    <property type="entry name" value="CYT_DCMP_DEAMINASES_1"/>
    <property type="match status" value="1"/>
</dbReference>
<dbReference type="NCBIfam" id="TIGR00326">
    <property type="entry name" value="eubact_ribD"/>
    <property type="match status" value="1"/>
</dbReference>
<dbReference type="GO" id="GO:0009231">
    <property type="term" value="P:riboflavin biosynthetic process"/>
    <property type="evidence" value="ECO:0007669"/>
    <property type="project" value="UniProtKB-UniPathway"/>
</dbReference>
<evidence type="ECO:0000256" key="7">
    <source>
        <dbReference type="ARBA" id="ARBA00022833"/>
    </source>
</evidence>
<sequence>MQRALELARKGVALASPNPTVGCVIVRDGEIVGEGFHQYEWRDHAEIVALKSAKEKASGAVLYVTLEPCSHQGRTGPCTEAIIAAGVARVVAAIEDPNPVSSGRGFERLRQAGIEVLAGICEGEARRLNEGFACWIRTKKPFVTLKSALTLDGQLALPEGGRNGRRKSVRRSGAE</sequence>
<dbReference type="Pfam" id="PF00383">
    <property type="entry name" value="dCMP_cyt_deam_1"/>
    <property type="match status" value="1"/>
</dbReference>
<dbReference type="PROSITE" id="PS51747">
    <property type="entry name" value="CYT_DCMP_DEAMINASES_2"/>
    <property type="match status" value="1"/>
</dbReference>
<dbReference type="EC" id="3.5.4.26" evidence="3"/>
<evidence type="ECO:0000259" key="8">
    <source>
        <dbReference type="PROSITE" id="PS51747"/>
    </source>
</evidence>
<dbReference type="GO" id="GO:0008835">
    <property type="term" value="F:diaminohydroxyphosphoribosylaminopyrimidine deaminase activity"/>
    <property type="evidence" value="ECO:0007669"/>
    <property type="project" value="UniProtKB-EC"/>
</dbReference>
<keyword evidence="7" id="KW-0862">Zinc</keyword>
<keyword evidence="9" id="KW-0560">Oxidoreductase</keyword>
<dbReference type="EMBL" id="JACDQQ010001992">
    <property type="protein sequence ID" value="MBA0087411.1"/>
    <property type="molecule type" value="Genomic_DNA"/>
</dbReference>
<dbReference type="UniPathway" id="UPA00275">
    <property type="reaction ID" value="UER00401"/>
</dbReference>
<reference evidence="9" key="1">
    <citation type="submission" date="2020-06" db="EMBL/GenBank/DDBJ databases">
        <title>Legume-microbial interactions unlock mineral nutrients during tropical forest succession.</title>
        <authorList>
            <person name="Epihov D.Z."/>
        </authorList>
    </citation>
    <scope>NUCLEOTIDE SEQUENCE [LARGE SCALE GENOMIC DNA]</scope>
    <source>
        <strain evidence="9">Pan2503</strain>
    </source>
</reference>
<dbReference type="Gene3D" id="3.40.140.10">
    <property type="entry name" value="Cytidine Deaminase, domain 2"/>
    <property type="match status" value="1"/>
</dbReference>
<evidence type="ECO:0000256" key="1">
    <source>
        <dbReference type="ARBA" id="ARBA00001947"/>
    </source>
</evidence>
<accession>A0A7V8NU39</accession>
<dbReference type="InterPro" id="IPR024072">
    <property type="entry name" value="DHFR-like_dom_sf"/>
</dbReference>
<dbReference type="CDD" id="cd01284">
    <property type="entry name" value="Riboflavin_deaminase-reductase"/>
    <property type="match status" value="1"/>
</dbReference>
<proteinExistence type="predicted"/>
<keyword evidence="6 9" id="KW-0378">Hydrolase</keyword>
<feature type="domain" description="CMP/dCMP-type deaminase" evidence="8">
    <location>
        <begin position="1"/>
        <end position="117"/>
    </location>
</feature>
<keyword evidence="10" id="KW-1185">Reference proteome</keyword>
<name>A0A7V8NU39_9BACT</name>
<evidence type="ECO:0000256" key="2">
    <source>
        <dbReference type="ARBA" id="ARBA00004882"/>
    </source>
</evidence>
<dbReference type="FunFam" id="3.40.140.10:FF:000025">
    <property type="entry name" value="Riboflavin biosynthesis protein RibD"/>
    <property type="match status" value="1"/>
</dbReference>
<dbReference type="AlphaFoldDB" id="A0A7V8NU39"/>
<comment type="pathway">
    <text evidence="2">Cofactor biosynthesis; riboflavin biosynthesis; 5-amino-6-(D-ribitylamino)uracil from GTP: step 2/4.</text>
</comment>
<dbReference type="SUPFAM" id="SSF53927">
    <property type="entry name" value="Cytidine deaminase-like"/>
    <property type="match status" value="1"/>
</dbReference>
<evidence type="ECO:0000313" key="10">
    <source>
        <dbReference type="Proteomes" id="UP000567293"/>
    </source>
</evidence>
<keyword evidence="5" id="KW-0479">Metal-binding</keyword>
<organism evidence="9 10">
    <name type="scientific">Candidatus Acidiferrum panamense</name>
    <dbReference type="NCBI Taxonomy" id="2741543"/>
    <lineage>
        <taxon>Bacteria</taxon>
        <taxon>Pseudomonadati</taxon>
        <taxon>Acidobacteriota</taxon>
        <taxon>Terriglobia</taxon>
        <taxon>Candidatus Acidiferrales</taxon>
        <taxon>Candidatus Acidiferrum</taxon>
    </lineage>
</organism>
<evidence type="ECO:0000256" key="5">
    <source>
        <dbReference type="ARBA" id="ARBA00022723"/>
    </source>
</evidence>
<dbReference type="InterPro" id="IPR016192">
    <property type="entry name" value="APOBEC/CMP_deaminase_Zn-bd"/>
</dbReference>
<evidence type="ECO:0000256" key="3">
    <source>
        <dbReference type="ARBA" id="ARBA00012766"/>
    </source>
</evidence>
<keyword evidence="4" id="KW-0686">Riboflavin biosynthesis</keyword>
<gene>
    <name evidence="9" type="primary">ribD</name>
    <name evidence="9" type="ORF">HRJ53_20700</name>
</gene>
<dbReference type="Gene3D" id="3.40.430.10">
    <property type="entry name" value="Dihydrofolate Reductase, subunit A"/>
    <property type="match status" value="1"/>
</dbReference>